<dbReference type="PRINTS" id="PR00598">
    <property type="entry name" value="HTHMARR"/>
</dbReference>
<proteinExistence type="predicted"/>
<keyword evidence="3" id="KW-0804">Transcription</keyword>
<evidence type="ECO:0000259" key="4">
    <source>
        <dbReference type="PROSITE" id="PS50995"/>
    </source>
</evidence>
<accession>A0A317EHL7</accession>
<name>A0A317EHL7_9PROT</name>
<reference evidence="5 6" key="1">
    <citation type="submission" date="2018-05" db="EMBL/GenBank/DDBJ databases">
        <title>Zavarzinia sp. HR-AS.</title>
        <authorList>
            <person name="Lee Y."/>
            <person name="Jeon C.O."/>
        </authorList>
    </citation>
    <scope>NUCLEOTIDE SEQUENCE [LARGE SCALE GENOMIC DNA]</scope>
    <source>
        <strain evidence="5 6">HR-AS</strain>
    </source>
</reference>
<organism evidence="5 6">
    <name type="scientific">Zavarzinia aquatilis</name>
    <dbReference type="NCBI Taxonomy" id="2211142"/>
    <lineage>
        <taxon>Bacteria</taxon>
        <taxon>Pseudomonadati</taxon>
        <taxon>Pseudomonadota</taxon>
        <taxon>Alphaproteobacteria</taxon>
        <taxon>Rhodospirillales</taxon>
        <taxon>Zavarziniaceae</taxon>
        <taxon>Zavarzinia</taxon>
    </lineage>
</organism>
<dbReference type="Proteomes" id="UP000245461">
    <property type="component" value="Unassembled WGS sequence"/>
</dbReference>
<dbReference type="AlphaFoldDB" id="A0A317EHL7"/>
<dbReference type="Pfam" id="PF12802">
    <property type="entry name" value="MarR_2"/>
    <property type="match status" value="1"/>
</dbReference>
<dbReference type="EMBL" id="QGLE01000003">
    <property type="protein sequence ID" value="PWR24705.1"/>
    <property type="molecule type" value="Genomic_DNA"/>
</dbReference>
<protein>
    <submittedName>
        <fullName evidence="5">MarR family transcriptional regulator</fullName>
    </submittedName>
</protein>
<comment type="caution">
    <text evidence="5">The sequence shown here is derived from an EMBL/GenBank/DDBJ whole genome shotgun (WGS) entry which is preliminary data.</text>
</comment>
<evidence type="ECO:0000256" key="1">
    <source>
        <dbReference type="ARBA" id="ARBA00023015"/>
    </source>
</evidence>
<dbReference type="SUPFAM" id="SSF46785">
    <property type="entry name" value="Winged helix' DNA-binding domain"/>
    <property type="match status" value="1"/>
</dbReference>
<dbReference type="GO" id="GO:0003677">
    <property type="term" value="F:DNA binding"/>
    <property type="evidence" value="ECO:0007669"/>
    <property type="project" value="UniProtKB-KW"/>
</dbReference>
<dbReference type="Gene3D" id="1.10.10.10">
    <property type="entry name" value="Winged helix-like DNA-binding domain superfamily/Winged helix DNA-binding domain"/>
    <property type="match status" value="1"/>
</dbReference>
<evidence type="ECO:0000313" key="5">
    <source>
        <dbReference type="EMBL" id="PWR24705.1"/>
    </source>
</evidence>
<dbReference type="SMART" id="SM00347">
    <property type="entry name" value="HTH_MARR"/>
    <property type="match status" value="1"/>
</dbReference>
<keyword evidence="1" id="KW-0805">Transcription regulation</keyword>
<dbReference type="InterPro" id="IPR000835">
    <property type="entry name" value="HTH_MarR-typ"/>
</dbReference>
<gene>
    <name evidence="5" type="ORF">DKG74_07850</name>
</gene>
<dbReference type="PROSITE" id="PS50995">
    <property type="entry name" value="HTH_MARR_2"/>
    <property type="match status" value="1"/>
</dbReference>
<keyword evidence="2" id="KW-0238">DNA-binding</keyword>
<evidence type="ECO:0000313" key="6">
    <source>
        <dbReference type="Proteomes" id="UP000245461"/>
    </source>
</evidence>
<dbReference type="RefSeq" id="WP_109904400.1">
    <property type="nucleotide sequence ID" value="NZ_QGLE01000003.1"/>
</dbReference>
<dbReference type="InterPro" id="IPR036390">
    <property type="entry name" value="WH_DNA-bd_sf"/>
</dbReference>
<evidence type="ECO:0000256" key="3">
    <source>
        <dbReference type="ARBA" id="ARBA00023163"/>
    </source>
</evidence>
<dbReference type="InterPro" id="IPR039422">
    <property type="entry name" value="MarR/SlyA-like"/>
</dbReference>
<dbReference type="GO" id="GO:0006950">
    <property type="term" value="P:response to stress"/>
    <property type="evidence" value="ECO:0007669"/>
    <property type="project" value="TreeGrafter"/>
</dbReference>
<dbReference type="InterPro" id="IPR036388">
    <property type="entry name" value="WH-like_DNA-bd_sf"/>
</dbReference>
<feature type="domain" description="HTH marR-type" evidence="4">
    <location>
        <begin position="5"/>
        <end position="138"/>
    </location>
</feature>
<dbReference type="GO" id="GO:0003700">
    <property type="term" value="F:DNA-binding transcription factor activity"/>
    <property type="evidence" value="ECO:0007669"/>
    <property type="project" value="InterPro"/>
</dbReference>
<dbReference type="OrthoDB" id="7427954at2"/>
<sequence>MRTDIDTFGFQLITTMRAWRRALDDAFIADGLSEATWRPLIHIHILGEGLHQTRLAASLGIEGPSLVRLLDNLQAAKLVERREDPADRRAKTLHLTKAGRTLATRLRQEALELQDRLLAGLTPEQIEACKAVFATVQDNCARIAAERRETATP</sequence>
<evidence type="ECO:0000256" key="2">
    <source>
        <dbReference type="ARBA" id="ARBA00023125"/>
    </source>
</evidence>
<dbReference type="PANTHER" id="PTHR33164">
    <property type="entry name" value="TRANSCRIPTIONAL REGULATOR, MARR FAMILY"/>
    <property type="match status" value="1"/>
</dbReference>
<keyword evidence="6" id="KW-1185">Reference proteome</keyword>
<dbReference type="PANTHER" id="PTHR33164:SF64">
    <property type="entry name" value="TRANSCRIPTIONAL REGULATOR SLYA"/>
    <property type="match status" value="1"/>
</dbReference>